<evidence type="ECO:0000256" key="6">
    <source>
        <dbReference type="ARBA" id="ARBA00023098"/>
    </source>
</evidence>
<evidence type="ECO:0000256" key="3">
    <source>
        <dbReference type="ARBA" id="ARBA00012027"/>
    </source>
</evidence>
<proteinExistence type="inferred from homology"/>
<keyword evidence="5" id="KW-0442">Lipid degradation</keyword>
<organism evidence="9 10">
    <name type="scientific">Paenibacillus graminis</name>
    <dbReference type="NCBI Taxonomy" id="189425"/>
    <lineage>
        <taxon>Bacteria</taxon>
        <taxon>Bacillati</taxon>
        <taxon>Bacillota</taxon>
        <taxon>Bacilli</taxon>
        <taxon>Bacillales</taxon>
        <taxon>Paenibacillaceae</taxon>
        <taxon>Paenibacillus</taxon>
    </lineage>
</organism>
<dbReference type="AlphaFoldDB" id="A0A089MGC6"/>
<sequence>MSLFHRKKRSHHRRRKWIIWMIGLLMLWLAGVMIYQTHKPLPAGLSYESPVYTADRIDFWHDLTYQVPGGTQQHEEQILPRILEIIAESRQFLVIDLFLFNNYTHKDQQFPAVSQELADKLVAQQAAYPDMEIVFITDEVNTNYGSAPNPLLEQMKAAGIKVILTDVDPLRDSTPVYSAVWRTFIQWFGQSGEGWIPNLMASGGPDITARSYLKLLNVKANHRKVVVSEKTALISSGNVHDASAYHSNIALEVQGPIIADILETEQAAVNLSAAGPILSRLPEFPKENIAQSGNPLEMRYLTEGKIYKYALQGIRSAGQGDTLWMGMFYLADDRILDELVKASARGAGIRLLMDPNQNAFGRDKTGIPNRPAAMELNKRTGGKIAIRWYNTGKEQFHAKLMFIAKASGPSIILGGSTNFTARNLDDYNLENNLWVAVPKNQPLYAEMESYFNRLWNNKDAQYSLPFEAYQSDVTWIKYILFRMQKSLGFTTF</sequence>
<evidence type="ECO:0000256" key="5">
    <source>
        <dbReference type="ARBA" id="ARBA00022963"/>
    </source>
</evidence>
<dbReference type="GO" id="GO:0016891">
    <property type="term" value="F:RNA endonuclease activity producing 5'-phosphomonoesters, hydrolytic mechanism"/>
    <property type="evidence" value="ECO:0007669"/>
    <property type="project" value="TreeGrafter"/>
</dbReference>
<dbReference type="PANTHER" id="PTHR43856:SF1">
    <property type="entry name" value="MITOCHONDRIAL CARDIOLIPIN HYDROLASE"/>
    <property type="match status" value="1"/>
</dbReference>
<feature type="domain" description="Phospholipase D-like" evidence="8">
    <location>
        <begin position="314"/>
        <end position="455"/>
    </location>
</feature>
<dbReference type="HOGENOM" id="CLU_044580_0_0_9"/>
<accession>A0A089MGC6</accession>
<evidence type="ECO:0000313" key="9">
    <source>
        <dbReference type="EMBL" id="AIQ71400.1"/>
    </source>
</evidence>
<evidence type="ECO:0000256" key="2">
    <source>
        <dbReference type="ARBA" id="ARBA00008664"/>
    </source>
</evidence>
<dbReference type="GO" id="GO:0016042">
    <property type="term" value="P:lipid catabolic process"/>
    <property type="evidence" value="ECO:0007669"/>
    <property type="project" value="UniProtKB-KW"/>
</dbReference>
<feature type="transmembrane region" description="Helical" evidence="7">
    <location>
        <begin position="17"/>
        <end position="35"/>
    </location>
</feature>
<evidence type="ECO:0000256" key="7">
    <source>
        <dbReference type="SAM" id="Phobius"/>
    </source>
</evidence>
<keyword evidence="7" id="KW-0812">Transmembrane</keyword>
<evidence type="ECO:0000313" key="10">
    <source>
        <dbReference type="Proteomes" id="UP000029500"/>
    </source>
</evidence>
<evidence type="ECO:0000256" key="4">
    <source>
        <dbReference type="ARBA" id="ARBA00022801"/>
    </source>
</evidence>
<dbReference type="Gene3D" id="3.30.870.10">
    <property type="entry name" value="Endonuclease Chain A"/>
    <property type="match status" value="2"/>
</dbReference>
<protein>
    <recommendedName>
        <fullName evidence="3">phospholipase D</fullName>
        <ecNumber evidence="3">3.1.4.4</ecNumber>
    </recommendedName>
</protein>
<keyword evidence="7" id="KW-0472">Membrane</keyword>
<dbReference type="Proteomes" id="UP000029500">
    <property type="component" value="Chromosome"/>
</dbReference>
<keyword evidence="7" id="KW-1133">Transmembrane helix</keyword>
<keyword evidence="6" id="KW-0443">Lipid metabolism</keyword>
<dbReference type="KEGG" id="pgm:PGRAT_30270"/>
<dbReference type="CDD" id="cd09129">
    <property type="entry name" value="PLDc_unchar2_1"/>
    <property type="match status" value="1"/>
</dbReference>
<dbReference type="InterPro" id="IPR051406">
    <property type="entry name" value="PLD_domain"/>
</dbReference>
<evidence type="ECO:0000259" key="8">
    <source>
        <dbReference type="Pfam" id="PF13091"/>
    </source>
</evidence>
<comment type="catalytic activity">
    <reaction evidence="1">
        <text>a 1,2-diacyl-sn-glycero-3-phosphocholine + H2O = a 1,2-diacyl-sn-glycero-3-phosphate + choline + H(+)</text>
        <dbReference type="Rhea" id="RHEA:14445"/>
        <dbReference type="ChEBI" id="CHEBI:15354"/>
        <dbReference type="ChEBI" id="CHEBI:15377"/>
        <dbReference type="ChEBI" id="CHEBI:15378"/>
        <dbReference type="ChEBI" id="CHEBI:57643"/>
        <dbReference type="ChEBI" id="CHEBI:58608"/>
        <dbReference type="EC" id="3.1.4.4"/>
    </reaction>
</comment>
<dbReference type="PANTHER" id="PTHR43856">
    <property type="entry name" value="CARDIOLIPIN HYDROLASE"/>
    <property type="match status" value="1"/>
</dbReference>
<dbReference type="InterPro" id="IPR025202">
    <property type="entry name" value="PLD-like_dom"/>
</dbReference>
<dbReference type="GO" id="GO:0004630">
    <property type="term" value="F:phospholipase D activity"/>
    <property type="evidence" value="ECO:0007669"/>
    <property type="project" value="UniProtKB-EC"/>
</dbReference>
<comment type="similarity">
    <text evidence="2">Belongs to the phospholipase D family.</text>
</comment>
<dbReference type="EC" id="3.1.4.4" evidence="3"/>
<dbReference type="Pfam" id="PF13091">
    <property type="entry name" value="PLDc_2"/>
    <property type="match status" value="1"/>
</dbReference>
<dbReference type="SUPFAM" id="SSF56024">
    <property type="entry name" value="Phospholipase D/nuclease"/>
    <property type="match status" value="2"/>
</dbReference>
<reference evidence="9 10" key="1">
    <citation type="submission" date="2014-08" db="EMBL/GenBank/DDBJ databases">
        <title>Comparative genomics of the Paenibacillus odorifer group.</title>
        <authorList>
            <person name="den Bakker H.C."/>
            <person name="Tsai Y.-C."/>
            <person name="Martin N."/>
            <person name="Korlach J."/>
            <person name="Wiedmann M."/>
        </authorList>
    </citation>
    <scope>NUCLEOTIDE SEQUENCE [LARGE SCALE GENOMIC DNA]</scope>
    <source>
        <strain evidence="9 10">DSM 15220</strain>
    </source>
</reference>
<dbReference type="CDD" id="cd09130">
    <property type="entry name" value="PLDc_unchar2_2"/>
    <property type="match status" value="1"/>
</dbReference>
<dbReference type="STRING" id="189425.PGRAT_30270"/>
<dbReference type="eggNOG" id="COG1502">
    <property type="taxonomic scope" value="Bacteria"/>
</dbReference>
<keyword evidence="10" id="KW-1185">Reference proteome</keyword>
<evidence type="ECO:0000256" key="1">
    <source>
        <dbReference type="ARBA" id="ARBA00000798"/>
    </source>
</evidence>
<gene>
    <name evidence="9" type="ORF">PGRAT_30270</name>
</gene>
<keyword evidence="4" id="KW-0378">Hydrolase</keyword>
<dbReference type="EMBL" id="CP009287">
    <property type="protein sequence ID" value="AIQ71400.1"/>
    <property type="molecule type" value="Genomic_DNA"/>
</dbReference>
<name>A0A089MGC6_9BACL</name>